<keyword evidence="5" id="KW-0378">Hydrolase</keyword>
<evidence type="ECO:0000256" key="3">
    <source>
        <dbReference type="ARBA" id="ARBA00011245"/>
    </source>
</evidence>
<name>A0ABY9XXU2_9FLAO</name>
<comment type="cofactor">
    <cofactor evidence="2">
        <name>Ca(2+)</name>
        <dbReference type="ChEBI" id="CHEBI:29108"/>
    </cofactor>
</comment>
<organism evidence="9 10">
    <name type="scientific">Thalassobellus suaedae</name>
    <dbReference type="NCBI Taxonomy" id="3074124"/>
    <lineage>
        <taxon>Bacteria</taxon>
        <taxon>Pseudomonadati</taxon>
        <taxon>Bacteroidota</taxon>
        <taxon>Flavobacteriia</taxon>
        <taxon>Flavobacteriales</taxon>
        <taxon>Flavobacteriaceae</taxon>
        <taxon>Thalassobellus</taxon>
    </lineage>
</organism>
<reference evidence="9 10" key="1">
    <citation type="submission" date="2023-09" db="EMBL/GenBank/DDBJ databases">
        <title>Thalassobella suaedae gen. nov., sp. nov., a marine bacterium of the family Flavobacteriaceae isolated from a halophyte Suaeda japonica.</title>
        <authorList>
            <person name="Lee S.Y."/>
            <person name="Hwang C.Y."/>
        </authorList>
    </citation>
    <scope>NUCLEOTIDE SEQUENCE [LARGE SCALE GENOMIC DNA]</scope>
    <source>
        <strain evidence="9 10">HL-DH14</strain>
    </source>
</reference>
<evidence type="ECO:0000313" key="9">
    <source>
        <dbReference type="EMBL" id="WNH10621.1"/>
    </source>
</evidence>
<evidence type="ECO:0000256" key="2">
    <source>
        <dbReference type="ARBA" id="ARBA00001913"/>
    </source>
</evidence>
<evidence type="ECO:0000256" key="4">
    <source>
        <dbReference type="ARBA" id="ARBA00012756"/>
    </source>
</evidence>
<evidence type="ECO:0000313" key="10">
    <source>
        <dbReference type="Proteomes" id="UP001302806"/>
    </source>
</evidence>
<accession>A0ABY9XXU2</accession>
<dbReference type="Proteomes" id="UP001302806">
    <property type="component" value="Chromosome"/>
</dbReference>
<dbReference type="SMART" id="SM01038">
    <property type="entry name" value="Bgal_small_N"/>
    <property type="match status" value="1"/>
</dbReference>
<dbReference type="PANTHER" id="PTHR46323">
    <property type="entry name" value="BETA-GALACTOSIDASE"/>
    <property type="match status" value="1"/>
</dbReference>
<feature type="domain" description="Beta galactosidase small chain/" evidence="8">
    <location>
        <begin position="1"/>
        <end position="165"/>
    </location>
</feature>
<dbReference type="Pfam" id="PF02929">
    <property type="entry name" value="Bgal_small_N"/>
    <property type="match status" value="1"/>
</dbReference>
<protein>
    <recommendedName>
        <fullName evidence="4">beta-galactosidase</fullName>
        <ecNumber evidence="4">3.2.1.23</ecNumber>
    </recommendedName>
</protein>
<dbReference type="RefSeq" id="WP_415866871.1">
    <property type="nucleotide sequence ID" value="NZ_CP134537.1"/>
</dbReference>
<gene>
    <name evidence="9" type="ORF">RHP51_08235</name>
</gene>
<dbReference type="Gene3D" id="2.70.98.10">
    <property type="match status" value="1"/>
</dbReference>
<evidence type="ECO:0000256" key="6">
    <source>
        <dbReference type="ARBA" id="ARBA00022837"/>
    </source>
</evidence>
<dbReference type="InterPro" id="IPR014718">
    <property type="entry name" value="GH-type_carb-bd"/>
</dbReference>
<dbReference type="InterPro" id="IPR050347">
    <property type="entry name" value="Bact_Beta-galactosidase"/>
</dbReference>
<dbReference type="EC" id="3.2.1.23" evidence="4"/>
<comment type="catalytic activity">
    <reaction evidence="1">
        <text>Hydrolysis of terminal non-reducing beta-D-galactose residues in beta-D-galactosides.</text>
        <dbReference type="EC" id="3.2.1.23"/>
    </reaction>
</comment>
<dbReference type="EMBL" id="CP134537">
    <property type="protein sequence ID" value="WNH10621.1"/>
    <property type="molecule type" value="Genomic_DNA"/>
</dbReference>
<evidence type="ECO:0000256" key="7">
    <source>
        <dbReference type="ARBA" id="ARBA00023295"/>
    </source>
</evidence>
<dbReference type="SUPFAM" id="SSF74650">
    <property type="entry name" value="Galactose mutarotase-like"/>
    <property type="match status" value="1"/>
</dbReference>
<comment type="subunit">
    <text evidence="3">Monomer.</text>
</comment>
<dbReference type="PANTHER" id="PTHR46323:SF2">
    <property type="entry name" value="BETA-GALACTOSIDASE"/>
    <property type="match status" value="1"/>
</dbReference>
<evidence type="ECO:0000259" key="8">
    <source>
        <dbReference type="SMART" id="SM01038"/>
    </source>
</evidence>
<dbReference type="InterPro" id="IPR011013">
    <property type="entry name" value="Gal_mutarotase_sf_dom"/>
</dbReference>
<dbReference type="InterPro" id="IPR004199">
    <property type="entry name" value="B-gal_small/dom_5"/>
</dbReference>
<evidence type="ECO:0000256" key="1">
    <source>
        <dbReference type="ARBA" id="ARBA00001412"/>
    </source>
</evidence>
<keyword evidence="7" id="KW-0326">Glycosidase</keyword>
<evidence type="ECO:0000256" key="5">
    <source>
        <dbReference type="ARBA" id="ARBA00022801"/>
    </source>
</evidence>
<sequence>MEGKELPELPRFGMRMVLDGNFDNLSYYGRGPWENYSDRNTSSFLGIYKDKVENQYTWEYIRPQEAGYKTDVRWLTLKDKNNKGIEIVGEQQLGFSALQMSTESLDGGATKSQKHPTDIVVEKEKIYLHLDLKQRGVGGDNSWGAYPHEPYRLHDNKYSYSYKIKLIND</sequence>
<keyword evidence="6" id="KW-0106">Calcium</keyword>
<proteinExistence type="predicted"/>